<dbReference type="Proteomes" id="UP001642409">
    <property type="component" value="Unassembled WGS sequence"/>
</dbReference>
<organism evidence="1 2">
    <name type="scientific">Hexamita inflata</name>
    <dbReference type="NCBI Taxonomy" id="28002"/>
    <lineage>
        <taxon>Eukaryota</taxon>
        <taxon>Metamonada</taxon>
        <taxon>Diplomonadida</taxon>
        <taxon>Hexamitidae</taxon>
        <taxon>Hexamitinae</taxon>
        <taxon>Hexamita</taxon>
    </lineage>
</organism>
<keyword evidence="2" id="KW-1185">Reference proteome</keyword>
<protein>
    <submittedName>
        <fullName evidence="1">Hypothetical_protein</fullName>
    </submittedName>
</protein>
<proteinExistence type="predicted"/>
<dbReference type="EMBL" id="CAXDID020000002">
    <property type="protein sequence ID" value="CAL5971163.1"/>
    <property type="molecule type" value="Genomic_DNA"/>
</dbReference>
<name>A0ABP1GGZ3_9EUKA</name>
<sequence length="697" mass="77977">MYIYSALLILLFQRIRVIYEIFRSKQKRHSRITNPMMMFSSILFKSLTFTQPKVSCASKLSADGKEYQFCHKAKELSAYTLGQTLNLNKAGSSVFLYTEAVQRSNLTVQFSQATTFAVFGLQVESQKITGTTINVTIDFSIVTGALICLQCNLSVDSSTLVFAASGQKLSGIMATAGLFFQVSKSLLQFRLDGIYQSGLVNSIQREMAAFALQDSRMTGYFYHDGEQTGNLVVEVGVKTVLLASGFSICSNSAKDVVSASDPAFWIISGSIGQNCATICESGFVTYGLCLTDLLNGVQSNGQASCQNNFEFDGQNCVCQPGYVLNGFICVNLVGYLSETTQNVTNISDDLDANIIALNMLLAQQLSKAYENIKINRSNLIGKIQANEISLNTSIQTLKYNIEKKINESISLLTSNMNTNISILLDQLNINYTALTKQIIDNNTTLLSTISKNEQLIDDHIKRNFTTLQNSLPGIQDALNDSIATVNSTNKYQIERNEQKTTLEMNRLNCYYGECVLINSTIRGAGYCAGSQNYCTSSTYSVLKPNSCKSYLNTSNTNNVKQNIYNYMLYCCKPQGYWDGNSCERTLVQLWEVELLFLVYYVSNYILKYFATSNADDKFQQIISSWRLFMNYSLTQEGQKYDFDRIRPQSTIQSRYLIFQKGKIEITTCNKRTAMAKINAVEDVQGRSTNSLNKLRQF</sequence>
<gene>
    <name evidence="1" type="ORF">HINF_LOCUS1103</name>
</gene>
<accession>A0ABP1GGZ3</accession>
<evidence type="ECO:0000313" key="2">
    <source>
        <dbReference type="Proteomes" id="UP001642409"/>
    </source>
</evidence>
<comment type="caution">
    <text evidence="1">The sequence shown here is derived from an EMBL/GenBank/DDBJ whole genome shotgun (WGS) entry which is preliminary data.</text>
</comment>
<evidence type="ECO:0000313" key="1">
    <source>
        <dbReference type="EMBL" id="CAL5971163.1"/>
    </source>
</evidence>
<reference evidence="1 2" key="1">
    <citation type="submission" date="2024-07" db="EMBL/GenBank/DDBJ databases">
        <authorList>
            <person name="Akdeniz Z."/>
        </authorList>
    </citation>
    <scope>NUCLEOTIDE SEQUENCE [LARGE SCALE GENOMIC DNA]</scope>
</reference>